<evidence type="ECO:0000259" key="9">
    <source>
        <dbReference type="PROSITE" id="PS50011"/>
    </source>
</evidence>
<feature type="binding site" evidence="7">
    <location>
        <position position="46"/>
    </location>
    <ligand>
        <name>ATP</name>
        <dbReference type="ChEBI" id="CHEBI:30616"/>
    </ligand>
</feature>
<evidence type="ECO:0000256" key="2">
    <source>
        <dbReference type="ARBA" id="ARBA00022527"/>
    </source>
</evidence>
<reference evidence="10 11" key="1">
    <citation type="submission" date="2022-06" db="EMBL/GenBank/DDBJ databases">
        <title>Genomic Encyclopedia of Type Strains, Phase I: the one thousand microbial genomes (KMG-I) project.</title>
        <authorList>
            <person name="Kyrpides N."/>
        </authorList>
    </citation>
    <scope>NUCLEOTIDE SEQUENCE [LARGE SCALE GENOMIC DNA]</scope>
    <source>
        <strain evidence="10 11">DSM 43889</strain>
    </source>
</reference>
<dbReference type="InterPro" id="IPR011009">
    <property type="entry name" value="Kinase-like_dom_sf"/>
</dbReference>
<evidence type="ECO:0000313" key="11">
    <source>
        <dbReference type="Proteomes" id="UP000791080"/>
    </source>
</evidence>
<evidence type="ECO:0000256" key="4">
    <source>
        <dbReference type="ARBA" id="ARBA00022741"/>
    </source>
</evidence>
<keyword evidence="6 7" id="KW-0067">ATP-binding</keyword>
<keyword evidence="4 7" id="KW-0547">Nucleotide-binding</keyword>
<dbReference type="CDD" id="cd14014">
    <property type="entry name" value="STKc_PknB_like"/>
    <property type="match status" value="1"/>
</dbReference>
<accession>A0ABT1JGB6</accession>
<name>A0ABT1JGB6_ACTCY</name>
<evidence type="ECO:0000256" key="8">
    <source>
        <dbReference type="SAM" id="MobiDB-lite"/>
    </source>
</evidence>
<dbReference type="RefSeq" id="WP_026418955.1">
    <property type="nucleotide sequence ID" value="NZ_AUBJ02000001.1"/>
</dbReference>
<dbReference type="Gene3D" id="1.10.510.10">
    <property type="entry name" value="Transferase(Phosphotransferase) domain 1"/>
    <property type="match status" value="1"/>
</dbReference>
<evidence type="ECO:0000256" key="7">
    <source>
        <dbReference type="PROSITE-ProRule" id="PRU10141"/>
    </source>
</evidence>
<gene>
    <name evidence="10" type="ORF">G443_001810</name>
</gene>
<dbReference type="Gene3D" id="3.30.200.20">
    <property type="entry name" value="Phosphorylase Kinase, domain 1"/>
    <property type="match status" value="1"/>
</dbReference>
<dbReference type="PROSITE" id="PS00107">
    <property type="entry name" value="PROTEIN_KINASE_ATP"/>
    <property type="match status" value="1"/>
</dbReference>
<dbReference type="InterPro" id="IPR008271">
    <property type="entry name" value="Ser/Thr_kinase_AS"/>
</dbReference>
<dbReference type="PANTHER" id="PTHR43289">
    <property type="entry name" value="MITOGEN-ACTIVATED PROTEIN KINASE KINASE KINASE 20-RELATED"/>
    <property type="match status" value="1"/>
</dbReference>
<dbReference type="EMBL" id="AUBJ02000001">
    <property type="protein sequence ID" value="MCP2331540.1"/>
    <property type="molecule type" value="Genomic_DNA"/>
</dbReference>
<dbReference type="InterPro" id="IPR017441">
    <property type="entry name" value="Protein_kinase_ATP_BS"/>
</dbReference>
<dbReference type="Pfam" id="PF00069">
    <property type="entry name" value="Pkinase"/>
    <property type="match status" value="1"/>
</dbReference>
<dbReference type="InterPro" id="IPR000719">
    <property type="entry name" value="Prot_kinase_dom"/>
</dbReference>
<organism evidence="10 11">
    <name type="scientific">Actinoalloteichus caeruleus DSM 43889</name>
    <dbReference type="NCBI Taxonomy" id="1120930"/>
    <lineage>
        <taxon>Bacteria</taxon>
        <taxon>Bacillati</taxon>
        <taxon>Actinomycetota</taxon>
        <taxon>Actinomycetes</taxon>
        <taxon>Pseudonocardiales</taxon>
        <taxon>Pseudonocardiaceae</taxon>
        <taxon>Actinoalloteichus</taxon>
        <taxon>Actinoalloteichus cyanogriseus</taxon>
    </lineage>
</organism>
<dbReference type="PROSITE" id="PS00108">
    <property type="entry name" value="PROTEIN_KINASE_ST"/>
    <property type="match status" value="1"/>
</dbReference>
<dbReference type="Proteomes" id="UP000791080">
    <property type="component" value="Unassembled WGS sequence"/>
</dbReference>
<evidence type="ECO:0000256" key="1">
    <source>
        <dbReference type="ARBA" id="ARBA00012513"/>
    </source>
</evidence>
<dbReference type="PROSITE" id="PS50011">
    <property type="entry name" value="PROTEIN_KINASE_DOM"/>
    <property type="match status" value="1"/>
</dbReference>
<feature type="region of interest" description="Disordered" evidence="8">
    <location>
        <begin position="272"/>
        <end position="314"/>
    </location>
</feature>
<protein>
    <recommendedName>
        <fullName evidence="1">non-specific serine/threonine protein kinase</fullName>
        <ecNumber evidence="1">2.7.11.1</ecNumber>
    </recommendedName>
</protein>
<dbReference type="SMART" id="SM00220">
    <property type="entry name" value="S_TKc"/>
    <property type="match status" value="1"/>
</dbReference>
<dbReference type="EC" id="2.7.11.1" evidence="1"/>
<keyword evidence="3" id="KW-0808">Transferase</keyword>
<dbReference type="GO" id="GO:0004674">
    <property type="term" value="F:protein serine/threonine kinase activity"/>
    <property type="evidence" value="ECO:0007669"/>
    <property type="project" value="UniProtKB-KW"/>
</dbReference>
<keyword evidence="5 10" id="KW-0418">Kinase</keyword>
<evidence type="ECO:0000313" key="10">
    <source>
        <dbReference type="EMBL" id="MCP2331540.1"/>
    </source>
</evidence>
<keyword evidence="2 10" id="KW-0723">Serine/threonine-protein kinase</keyword>
<feature type="domain" description="Protein kinase" evidence="9">
    <location>
        <begin position="17"/>
        <end position="271"/>
    </location>
</feature>
<evidence type="ECO:0000256" key="5">
    <source>
        <dbReference type="ARBA" id="ARBA00022777"/>
    </source>
</evidence>
<sequence>MTHQEDAVRNRIVAGRYQLLDELGRGGMGIVWRAEDRVIGRQVAIKELRLPEGIPPEERGVFEERVLREARTAGRLNDPAVVTVYDVVSDEGMTMIVMELIAAPTLSQVVQGQGPLPPHQVVSMGRQLLAALNTAHQAGVVHRDVKPSNIMLLPDGRVKLTDFGIAQAAEDPRLTTSGTLIGSMAYMAPERIRDSAATPGSDLWALGATLFFAVEGRAPFERPTTASTLHAIMTEVPFLTRCQGPLASAISGLLVGNPEGRLGPRQVGGLLDTAAGGTGPQGGPGPTPHLPAGQPGPSTHPFGQHSGPLAPARPGWSWKRTGISLLAAGMVFAAGLLTDRWLLTEREPTPPHPAMDAPMSYGRDGEIPVFDLTADEGSSCSTGELRAGQQYGEAVECDTPHDVEVFTSWNLFSSYEREPAFPAYPGEDTLVRMAVGACGLYFDSELVDLGERQDIRFRALVPTRESWEEKVRSVANEDLTPAGTSRVYCVLYSESGERLTEPARVRED</sequence>
<evidence type="ECO:0000256" key="6">
    <source>
        <dbReference type="ARBA" id="ARBA00022840"/>
    </source>
</evidence>
<comment type="caution">
    <text evidence="10">The sequence shown here is derived from an EMBL/GenBank/DDBJ whole genome shotgun (WGS) entry which is preliminary data.</text>
</comment>
<keyword evidence="11" id="KW-1185">Reference proteome</keyword>
<proteinExistence type="predicted"/>
<dbReference type="SUPFAM" id="SSF56112">
    <property type="entry name" value="Protein kinase-like (PK-like)"/>
    <property type="match status" value="1"/>
</dbReference>
<dbReference type="PANTHER" id="PTHR43289:SF6">
    <property type="entry name" value="SERINE_THREONINE-PROTEIN KINASE NEKL-3"/>
    <property type="match status" value="1"/>
</dbReference>
<evidence type="ECO:0000256" key="3">
    <source>
        <dbReference type="ARBA" id="ARBA00022679"/>
    </source>
</evidence>